<feature type="compositionally biased region" description="Basic and acidic residues" evidence="1">
    <location>
        <begin position="412"/>
        <end position="421"/>
    </location>
</feature>
<feature type="compositionally biased region" description="Polar residues" evidence="1">
    <location>
        <begin position="713"/>
        <end position="728"/>
    </location>
</feature>
<feature type="compositionally biased region" description="Low complexity" evidence="1">
    <location>
        <begin position="849"/>
        <end position="860"/>
    </location>
</feature>
<feature type="compositionally biased region" description="Basic and acidic residues" evidence="1">
    <location>
        <begin position="837"/>
        <end position="848"/>
    </location>
</feature>
<feature type="region of interest" description="Disordered" evidence="1">
    <location>
        <begin position="527"/>
        <end position="683"/>
    </location>
</feature>
<organism evidence="2 3">
    <name type="scientific">Thanatephorus cucumeris (strain AG1-IB / isolate 7/3/14)</name>
    <name type="common">Lettuce bottom rot fungus</name>
    <name type="synonym">Rhizoctonia solani</name>
    <dbReference type="NCBI Taxonomy" id="1108050"/>
    <lineage>
        <taxon>Eukaryota</taxon>
        <taxon>Fungi</taxon>
        <taxon>Dikarya</taxon>
        <taxon>Basidiomycota</taxon>
        <taxon>Agaricomycotina</taxon>
        <taxon>Agaricomycetes</taxon>
        <taxon>Cantharellales</taxon>
        <taxon>Ceratobasidiaceae</taxon>
        <taxon>Rhizoctonia</taxon>
        <taxon>Rhizoctonia solani AG-1</taxon>
    </lineage>
</organism>
<protein>
    <submittedName>
        <fullName evidence="2">Uncharacterized protein</fullName>
    </submittedName>
</protein>
<feature type="compositionally biased region" description="Polar residues" evidence="1">
    <location>
        <begin position="469"/>
        <end position="490"/>
    </location>
</feature>
<dbReference type="EMBL" id="CAOJ01010023">
    <property type="protein sequence ID" value="CCO32545.1"/>
    <property type="molecule type" value="Genomic_DNA"/>
</dbReference>
<feature type="region of interest" description="Disordered" evidence="1">
    <location>
        <begin position="208"/>
        <end position="500"/>
    </location>
</feature>
<dbReference type="Proteomes" id="UP000012065">
    <property type="component" value="Unassembled WGS sequence"/>
</dbReference>
<feature type="compositionally biased region" description="Basic and acidic residues" evidence="1">
    <location>
        <begin position="311"/>
        <end position="332"/>
    </location>
</feature>
<feature type="compositionally biased region" description="Polar residues" evidence="1">
    <location>
        <begin position="674"/>
        <end position="683"/>
    </location>
</feature>
<feature type="region of interest" description="Disordered" evidence="1">
    <location>
        <begin position="917"/>
        <end position="967"/>
    </location>
</feature>
<feature type="compositionally biased region" description="Polar residues" evidence="1">
    <location>
        <begin position="83"/>
        <end position="100"/>
    </location>
</feature>
<feature type="compositionally biased region" description="Pro residues" evidence="1">
    <location>
        <begin position="59"/>
        <end position="70"/>
    </location>
</feature>
<gene>
    <name evidence="2" type="ORF">BN14_06607</name>
</gene>
<name>M5C0R5_THACB</name>
<feature type="compositionally biased region" description="Basic and acidic residues" evidence="1">
    <location>
        <begin position="862"/>
        <end position="892"/>
    </location>
</feature>
<feature type="compositionally biased region" description="Basic and acidic residues" evidence="1">
    <location>
        <begin position="210"/>
        <end position="239"/>
    </location>
</feature>
<evidence type="ECO:0000313" key="3">
    <source>
        <dbReference type="Proteomes" id="UP000012065"/>
    </source>
</evidence>
<feature type="compositionally biased region" description="Basic and acidic residues" evidence="1">
    <location>
        <begin position="272"/>
        <end position="304"/>
    </location>
</feature>
<comment type="caution">
    <text evidence="2">The sequence shown here is derived from an EMBL/GenBank/DDBJ whole genome shotgun (WGS) entry which is preliminary data.</text>
</comment>
<feature type="compositionally biased region" description="Low complexity" evidence="1">
    <location>
        <begin position="538"/>
        <end position="548"/>
    </location>
</feature>
<feature type="region of interest" description="Disordered" evidence="1">
    <location>
        <begin position="37"/>
        <end position="135"/>
    </location>
</feature>
<feature type="compositionally biased region" description="Low complexity" evidence="1">
    <location>
        <begin position="102"/>
        <end position="115"/>
    </location>
</feature>
<feature type="compositionally biased region" description="Basic and acidic residues" evidence="1">
    <location>
        <begin position="549"/>
        <end position="571"/>
    </location>
</feature>
<dbReference type="AlphaFoldDB" id="M5C0R5"/>
<proteinExistence type="predicted"/>
<feature type="region of interest" description="Disordered" evidence="1">
    <location>
        <begin position="700"/>
        <end position="892"/>
    </location>
</feature>
<dbReference type="HOGENOM" id="CLU_288572_0_0_1"/>
<sequence>MVQPIVEPAFRRGSFGMEASLKTAIPTSDAAQQFQEFLNRSERPAPSRRSSLRAVPEAFAPPPPPPPPPSSVLDSMHADMFQSVRSNSDGYNSASTSFMTEGSGSPTSSDSSQPSDVEDIHFPHTKTKAPEQASSLSLAAQLEMESRRLELVWQETEKQWKDKHGITLPRSQDMAFRRKIESGVTIKDESPIDKEWRDMWKSANSCWSESEARWRKEDSHKRTASRNDDAHFHTAHSDSRSMSIADDDKVMNAIMSHFEKEMEKRRQRAERKRLEEVEQAERKRREGESDIWRAALERESESRRSSAQGTPKDHHVEHSWLPDRLLRPDITRTRSSSVIVEPRPAFQRSRSGSVATIVDPLSSDAGVNPLPTNLGPPAVEHARVRRSRSNRESRESFELPLPEETPAQVQVEKQRSEEVRKNYIGAARQQLYTPATEAPRAQHAKSCDSAASDETEREVPRAKGHQRGHSTTSNGESHSPRPSLSPSISTRDVPPGVQQDASLSIVEEVLKLEREQAAIARRIQELKASADSTEASKAAAPLPVLAPVEQERERGREKNKELKVKVAEQPRAKSQTIRKHTDNEGAVFKAMQERSRKAEQPTPTSDLNRKPEPVVVAPEARPAAAAPPQGEPSGRVHFMSNKPSAEDLPSPTPPRVRTPGPTRIHTPARVRTPSPRSGSPVNIASTSSFAATVAREVPVVHESTPPVHEAVAPSSSPRIHTIPSQPTLRPSGKSREAGLNGTNAERPKSGTMPTLNVPHVNISNSPVDAAHDQGVSPLGARTPRATNFDPDRTPRAQTGVVPDSNEKPGSPPLAPRVYINPHQARGRADNVPVEPPVRMEDSSRRRMDAAVGANVAAAAAETFDRAGGKKRSKEAEHRAQEERRAVEEQLAREQRRIEEERKAREEQRAEEARRREAAERREREERARYEQLKRENEERKRRWATDPSYERVSRAQQPTPQQPTREPSALEAWNLYESGWNTLSTSSSTQPIGFRDIPWPLLRAPTGPESITPQAVGAFILSPPAFPRQSTQRTTTYCYATLAF</sequence>
<evidence type="ECO:0000256" key="1">
    <source>
        <dbReference type="SAM" id="MobiDB-lite"/>
    </source>
</evidence>
<evidence type="ECO:0000313" key="2">
    <source>
        <dbReference type="EMBL" id="CCO32545.1"/>
    </source>
</evidence>
<feature type="compositionally biased region" description="Low complexity" evidence="1">
    <location>
        <begin position="613"/>
        <end position="628"/>
    </location>
</feature>
<feature type="compositionally biased region" description="Basic and acidic residues" evidence="1">
    <location>
        <begin position="917"/>
        <end position="953"/>
    </location>
</feature>
<accession>M5C0R5</accession>
<reference evidence="2 3" key="1">
    <citation type="journal article" date="2013" name="J. Biotechnol.">
        <title>Establishment and interpretation of the genome sequence of the phytopathogenic fungus Rhizoctonia solani AG1-IB isolate 7/3/14.</title>
        <authorList>
            <person name="Wibberg D.W."/>
            <person name="Jelonek L.J."/>
            <person name="Rupp O.R."/>
            <person name="Hennig M.H."/>
            <person name="Eikmeyer F.E."/>
            <person name="Goesmann A.G."/>
            <person name="Hartmann A.H."/>
            <person name="Borriss R.B."/>
            <person name="Grosch R.G."/>
            <person name="Puehler A.P."/>
            <person name="Schlueter A.S."/>
        </authorList>
    </citation>
    <scope>NUCLEOTIDE SEQUENCE [LARGE SCALE GENOMIC DNA]</scope>
    <source>
        <strain evidence="3">AG1-IB / isolate 7/3/14</strain>
    </source>
</reference>